<dbReference type="HOGENOM" id="CLU_073262_0_0_12"/>
<geneLocation type="plasmid" evidence="1">
    <name>unnamed</name>
</geneLocation>
<sequence>MGMLLKYDFQIQFYQVFRHKDVIQTISTSPYIIIDTQDGIHVDISISNVYSGYSYIKAKQAKIVLWNLPLDFNSNVKQGDVVKIFYKKYAHEKDFTFITSGYIGVPMSTDYPGGDFSVEITIHLATKDNFYNRDLKNKQFKGMTVGQAIEWVFPNKNIIKMRNSDKNKIITENLVAKTPKEFIQKMSKKYIQKVIPDIGNEANEVECIFIFINNTKDDNNTYYEFLEEYGLEFIPQQEVSIGPNYRIIQIRWNAKLAYTHELRVGDKVSFIDNLGNIIKNTIEEVSAVLSNYSECSLILKLYDDSNYTKIDDLIKSQSLIKKEQ</sequence>
<dbReference type="InterPro" id="IPR007800">
    <property type="entry name" value="DUF693"/>
</dbReference>
<organism evidence="1">
    <name type="scientific">Borrelia nietonii YOR</name>
    <dbReference type="NCBI Taxonomy" id="1293576"/>
    <lineage>
        <taxon>Bacteria</taxon>
        <taxon>Pseudomonadati</taxon>
        <taxon>Spirochaetota</taxon>
        <taxon>Spirochaetia</taxon>
        <taxon>Spirochaetales</taxon>
        <taxon>Borreliaceae</taxon>
        <taxon>Borrelia</taxon>
        <taxon>Borrelia nietonii</taxon>
    </lineage>
</organism>
<name>W5SB99_9SPIR</name>
<protein>
    <recommendedName>
        <fullName evidence="2">DUF693 family protein</fullName>
    </recommendedName>
</protein>
<evidence type="ECO:0008006" key="2">
    <source>
        <dbReference type="Google" id="ProtNLM"/>
    </source>
</evidence>
<reference evidence="1" key="1">
    <citation type="submission" date="2013-02" db="EMBL/GenBank/DDBJ databases">
        <title>Comparative genomics of Borrelia species.</title>
        <authorList>
            <person name="Schwan T.G."/>
            <person name="Raffel S.J."/>
            <person name="Porcella S.F."/>
        </authorList>
    </citation>
    <scope>NUCLEOTIDE SEQUENCE</scope>
    <source>
        <strain evidence="1">YOR</strain>
        <plasmid evidence="1">unnamed</plasmid>
    </source>
</reference>
<dbReference type="Pfam" id="PF05113">
    <property type="entry name" value="DUF693"/>
    <property type="match status" value="1"/>
</dbReference>
<accession>W5SB99</accession>
<gene>
    <name evidence="1" type="ORF">BHY_1286</name>
</gene>
<keyword evidence="1" id="KW-0614">Plasmid</keyword>
<proteinExistence type="predicted"/>
<dbReference type="AlphaFoldDB" id="W5SB99"/>
<evidence type="ECO:0000313" key="1">
    <source>
        <dbReference type="EMBL" id="AHH04237.1"/>
    </source>
</evidence>
<dbReference type="EMBL" id="CP004164">
    <property type="protein sequence ID" value="AHH04237.1"/>
    <property type="molecule type" value="Genomic_DNA"/>
</dbReference>